<dbReference type="EMBL" id="OU342829">
    <property type="protein sequence ID" value="CAG7580060.1"/>
    <property type="molecule type" value="Genomic_DNA"/>
</dbReference>
<organism evidence="1">
    <name type="scientific">uncultured marine phage</name>
    <dbReference type="NCBI Taxonomy" id="707152"/>
    <lineage>
        <taxon>Viruses</taxon>
        <taxon>environmental samples</taxon>
    </lineage>
</organism>
<dbReference type="Gene3D" id="3.40.50.11780">
    <property type="match status" value="1"/>
</dbReference>
<sequence length="1269" mass="141206">MPEVQIGSFRRPGIYIREFDNSIIETPTVEGIQNLVIGFAKKGPFNTPVVIESVTDLEAIYGPIDRRLERKGSFFHRTIAKLLESDPVVAINLLITDDALDTLEYQSFSTTTKYLNDVERTGPYKNFFDRSGFWKKDTESFVDLAKTNPNEDQRILHFTNMGERPITAFVFKSTRSGFDVDMIQWYGNPDEIPLFVYPTDYVSDYMVDVLVLSGDWTNYSALAVDSRWGQYFNTSGLRKTEVLNFINDPANTVLSYYQGLSLIPYFRDGNGADIFIENIINRDTDKTGLFCAYDMDRVQGDDFPTGVIDLIGNNLAGSDIEEIDFISYKDVISEQITFNDQFLDTAGNVLSFGDLYKAGTPSLPGLNRTAFNAEGFVWDVTSTSTDISYPSPSPSPGPPVEPSTYDIDIVVGSEGYCIIGGQKILLESGTHTFTIDAANYIDLADGVLYGTPFASVVVIDTTGTIKMINNIVNSDNPIVSATDIVLCYITFDVVNNGSGNFLNNIDITNVTVDSTGFIELANTVDYTVTADGSGNITWEFLNTASTPDTSDYEVYRRIKMFNNLITNLNGPNKDKMTMLIDSNIKASLESMTITDIQSTNSVNKAFTLVTGLDETDLTDILGTGSPVYVGVCFYIVDYEYVLGSDTLITKDEYATATEGVAAKYSSFYEKYRDGNVNTGDFFYSNLTTDDYDVSFEDFSGTDYIVFTNPTTPIGFNTNDRILFPDALINTDVFTIVDPNNQAGAIGYTGSGVYAYEVAENTSPEVLTDVARVWDVNNKHYLRMYLDNSGILRTQFMDQLLQSINPIDLTKNTEITVISQKTNYQQTVEVEVPAGYVPVPNKVLVNGERYTEVKVGDYLLADVDESLLEVGEVPKYITRILSKRLYADDTTLTEITCDAAIKLESFNGDLQTLRFTNVDDYVTTYKGFELNGFRVREDSVPDGTEERQDDILNIVEKGTNMFKALTNKDTIQFRYLVDSFGNGLTELSKQQYVDICGERLDCFGFINMPSMKAFKNSTSPTFLDDEGVLSTEFIKLGGDPESNPAFLYSFGEGPGVSAVGYFAPYVTVNDNGRPLSFPPAAYAANAYLRKFNTTRTNVKPWTIVAGVTNGQITGIANLEKEFTGDDIANLNEMKANPIVTKRNRGWVIETENTAQTFVRSALSFIHVREVLIELEGELSDMLLNFQWQFNTSEVRAEIKLRADLICEKYVNQDGLFNFFNKIDEENNTAEIIDNQIGVLDTYVEPVKGMGIIVNNITILKTGSIDAGGFL</sequence>
<protein>
    <submittedName>
        <fullName evidence="1">Gp90</fullName>
    </submittedName>
</protein>
<evidence type="ECO:0000313" key="1">
    <source>
        <dbReference type="EMBL" id="CAG7580060.1"/>
    </source>
</evidence>
<gene>
    <name evidence="1" type="primary">90</name>
    <name evidence="1" type="ORF">SLAVMIC_00228</name>
</gene>
<proteinExistence type="predicted"/>
<reference evidence="1" key="1">
    <citation type="submission" date="2021-06" db="EMBL/GenBank/DDBJ databases">
        <authorList>
            <person name="Gannon L."/>
            <person name="Redgwell R T."/>
            <person name="Michniewski S."/>
            <person name="Harrison D C."/>
            <person name="Millard A."/>
        </authorList>
    </citation>
    <scope>NUCLEOTIDE SEQUENCE</scope>
</reference>
<name>A0A8D9C8K2_9VIRU</name>
<accession>A0A8D9C8K2</accession>